<comment type="caution">
    <text evidence="2">The sequence shown here is derived from an EMBL/GenBank/DDBJ whole genome shotgun (WGS) entry which is preliminary data.</text>
</comment>
<evidence type="ECO:0000313" key="2">
    <source>
        <dbReference type="EMBL" id="MDQ8207009.1"/>
    </source>
</evidence>
<sequence length="194" mass="21566">MSEETERTDEAYLHWKEESEKREREGKYISKRWEQLYHLEEQWGKEAIKYLMFLNSGGAVATLSFVGALGPENVGWQAKAALGLFAAGIILAGTLVAFAYLSCSALFAGWTSDYKKYLNEDLTYEQMDQRDEERIPDPEIEKNLGIGSFILFILGIGIGAFGLFNSSTPKDAPVEHVSQSAPASTDSIDILVAK</sequence>
<evidence type="ECO:0000256" key="1">
    <source>
        <dbReference type="SAM" id="Phobius"/>
    </source>
</evidence>
<dbReference type="EMBL" id="JARXHW010000009">
    <property type="protein sequence ID" value="MDQ8207009.1"/>
    <property type="molecule type" value="Genomic_DNA"/>
</dbReference>
<dbReference type="Proteomes" id="UP001225316">
    <property type="component" value="Unassembled WGS sequence"/>
</dbReference>
<dbReference type="RefSeq" id="WP_308949147.1">
    <property type="nucleotide sequence ID" value="NZ_JARXHW010000009.1"/>
</dbReference>
<feature type="transmembrane region" description="Helical" evidence="1">
    <location>
        <begin position="82"/>
        <end position="108"/>
    </location>
</feature>
<gene>
    <name evidence="2" type="ORF">QEH52_05790</name>
</gene>
<keyword evidence="1" id="KW-0812">Transmembrane</keyword>
<accession>A0ABU1AUT7</accession>
<feature type="transmembrane region" description="Helical" evidence="1">
    <location>
        <begin position="144"/>
        <end position="164"/>
    </location>
</feature>
<proteinExistence type="predicted"/>
<name>A0ABU1AUT7_9BACT</name>
<protein>
    <submittedName>
        <fullName evidence="2">Uncharacterized protein</fullName>
    </submittedName>
</protein>
<organism evidence="2 3">
    <name type="scientific">Thalassobacterium maritimum</name>
    <dbReference type="NCBI Taxonomy" id="3041265"/>
    <lineage>
        <taxon>Bacteria</taxon>
        <taxon>Pseudomonadati</taxon>
        <taxon>Verrucomicrobiota</taxon>
        <taxon>Opitutia</taxon>
        <taxon>Puniceicoccales</taxon>
        <taxon>Coraliomargaritaceae</taxon>
        <taxon>Thalassobacterium</taxon>
    </lineage>
</organism>
<reference evidence="2 3" key="1">
    <citation type="submission" date="2023-04" db="EMBL/GenBank/DDBJ databases">
        <title>A novel bacteria isolated from coastal sediment.</title>
        <authorList>
            <person name="Liu X.-J."/>
            <person name="Du Z.-J."/>
        </authorList>
    </citation>
    <scope>NUCLEOTIDE SEQUENCE [LARGE SCALE GENOMIC DNA]</scope>
    <source>
        <strain evidence="2 3">SDUM461003</strain>
    </source>
</reference>
<keyword evidence="1" id="KW-1133">Transmembrane helix</keyword>
<keyword evidence="3" id="KW-1185">Reference proteome</keyword>
<keyword evidence="1" id="KW-0472">Membrane</keyword>
<feature type="transmembrane region" description="Helical" evidence="1">
    <location>
        <begin position="50"/>
        <end position="70"/>
    </location>
</feature>
<evidence type="ECO:0000313" key="3">
    <source>
        <dbReference type="Proteomes" id="UP001225316"/>
    </source>
</evidence>